<feature type="transmembrane region" description="Helical" evidence="1">
    <location>
        <begin position="117"/>
        <end position="134"/>
    </location>
</feature>
<feature type="transmembrane region" description="Helical" evidence="1">
    <location>
        <begin position="68"/>
        <end position="88"/>
    </location>
</feature>
<dbReference type="Pfam" id="PF04955">
    <property type="entry name" value="HupE_UreJ"/>
    <property type="match status" value="1"/>
</dbReference>
<comment type="caution">
    <text evidence="3">The sequence shown here is derived from an EMBL/GenBank/DDBJ whole genome shotgun (WGS) entry which is preliminary data.</text>
</comment>
<dbReference type="EMBL" id="PYLW01000009">
    <property type="protein sequence ID" value="PSV96872.1"/>
    <property type="molecule type" value="Genomic_DNA"/>
</dbReference>
<keyword evidence="5" id="KW-1185">Reference proteome</keyword>
<dbReference type="STRING" id="56192.UB38_09410"/>
<feature type="chain" id="PRO_5030006002" evidence="2">
    <location>
        <begin position="21"/>
        <end position="195"/>
    </location>
</feature>
<dbReference type="PIRSF" id="PIRSF016919">
    <property type="entry name" value="HupE_UreJ"/>
    <property type="match status" value="1"/>
</dbReference>
<proteinExistence type="predicted"/>
<dbReference type="OrthoDB" id="9808192at2"/>
<dbReference type="Proteomes" id="UP000241954">
    <property type="component" value="Unassembled WGS sequence"/>
</dbReference>
<evidence type="ECO:0000313" key="5">
    <source>
        <dbReference type="Proteomes" id="UP000241190"/>
    </source>
</evidence>
<accession>A0A0D8P6E8</accession>
<dbReference type="AlphaFoldDB" id="A0A0D8P6E8"/>
<feature type="transmembrane region" description="Helical" evidence="1">
    <location>
        <begin position="94"/>
        <end position="110"/>
    </location>
</feature>
<reference evidence="3 6" key="1">
    <citation type="submission" date="2018-01" db="EMBL/GenBank/DDBJ databases">
        <title>Whole genome sequencing of Histamine producing bacteria.</title>
        <authorList>
            <person name="Butler K."/>
        </authorList>
    </citation>
    <scope>NUCLEOTIDE SEQUENCE [LARGE SCALE GENOMIC DNA]</scope>
    <source>
        <strain evidence="4 5">ATCC 51761</strain>
        <strain evidence="3 6">NCIMB 13481</strain>
    </source>
</reference>
<keyword evidence="1" id="KW-1133">Transmembrane helix</keyword>
<sequence length="195" mass="19975">MKFKHLVAGALTLFSPLVLAHPGHIGSHTTTGFMTGFVHPFTGLDHLSVMIGVGLLAALIGGKAVSRLPMAFVGIMVVGGALGVAGMVLPGIEMGIALSVIGMGAMLLAGGRMSEKLATGLVMAFALFHGMAHGMEMPLDAQALEYFSGFVVATAILHVSGIALGKFVMTSAINQRVMRVVGIVMAAFGGILMLS</sequence>
<gene>
    <name evidence="3" type="ORF">C9I88_10265</name>
    <name evidence="4" type="ORF">C9J52_00745</name>
</gene>
<evidence type="ECO:0000313" key="3">
    <source>
        <dbReference type="EMBL" id="PSV96872.1"/>
    </source>
</evidence>
<evidence type="ECO:0000256" key="2">
    <source>
        <dbReference type="SAM" id="SignalP"/>
    </source>
</evidence>
<dbReference type="GeneID" id="93547335"/>
<dbReference type="EMBL" id="PYOP01000001">
    <property type="protein sequence ID" value="PSW99762.1"/>
    <property type="molecule type" value="Genomic_DNA"/>
</dbReference>
<feature type="transmembrane region" description="Helical" evidence="1">
    <location>
        <begin position="44"/>
        <end position="61"/>
    </location>
</feature>
<feature type="transmembrane region" description="Helical" evidence="1">
    <location>
        <begin position="177"/>
        <end position="194"/>
    </location>
</feature>
<evidence type="ECO:0000313" key="6">
    <source>
        <dbReference type="Proteomes" id="UP000241954"/>
    </source>
</evidence>
<keyword evidence="2" id="KW-0732">Signal</keyword>
<evidence type="ECO:0000313" key="4">
    <source>
        <dbReference type="EMBL" id="PSW99762.1"/>
    </source>
</evidence>
<evidence type="ECO:0000256" key="1">
    <source>
        <dbReference type="SAM" id="Phobius"/>
    </source>
</evidence>
<keyword evidence="1" id="KW-0812">Transmembrane</keyword>
<dbReference type="InterPro" id="IPR007038">
    <property type="entry name" value="HupE_UreJ"/>
</dbReference>
<protein>
    <submittedName>
        <fullName evidence="3">Urease accessory protein</fullName>
    </submittedName>
</protein>
<dbReference type="Proteomes" id="UP000241190">
    <property type="component" value="Unassembled WGS sequence"/>
</dbReference>
<feature type="transmembrane region" description="Helical" evidence="1">
    <location>
        <begin position="146"/>
        <end position="165"/>
    </location>
</feature>
<organism evidence="3 6">
    <name type="scientific">Photobacterium iliopiscarium</name>
    <dbReference type="NCBI Taxonomy" id="56192"/>
    <lineage>
        <taxon>Bacteria</taxon>
        <taxon>Pseudomonadati</taxon>
        <taxon>Pseudomonadota</taxon>
        <taxon>Gammaproteobacteria</taxon>
        <taxon>Vibrionales</taxon>
        <taxon>Vibrionaceae</taxon>
        <taxon>Photobacterium</taxon>
    </lineage>
</organism>
<name>A0A0D8P6E8_9GAMM</name>
<dbReference type="RefSeq" id="WP_045035489.1">
    <property type="nucleotide sequence ID" value="NZ_JZSR01000001.1"/>
</dbReference>
<keyword evidence="1" id="KW-0472">Membrane</keyword>
<feature type="signal peptide" evidence="2">
    <location>
        <begin position="1"/>
        <end position="20"/>
    </location>
</feature>